<evidence type="ECO:0000313" key="2">
    <source>
        <dbReference type="Proteomes" id="UP001497480"/>
    </source>
</evidence>
<protein>
    <submittedName>
        <fullName evidence="1">Uncharacterized protein</fullName>
    </submittedName>
</protein>
<comment type="caution">
    <text evidence="1">The sequence shown here is derived from an EMBL/GenBank/DDBJ whole genome shotgun (WGS) entry which is preliminary data.</text>
</comment>
<dbReference type="EMBL" id="CAXHTB010000019">
    <property type="protein sequence ID" value="CAL0326693.1"/>
    <property type="molecule type" value="Genomic_DNA"/>
</dbReference>
<sequence length="139" mass="15991">MDSLVRFGLMAVFVVSGSMVLLAHQVHKHIFSNFMKQFEFEMGGVAYKHGNKKLGGGKKHHANKKVRFEKEVLEFSLEKKGYNRKVTSAQKVKDDKVLVMKNIQKCKSGPKLEDTMPPNRAVLYREIMKYRTIRGSLNF</sequence>
<reference evidence="1 2" key="1">
    <citation type="submission" date="2024-03" db="EMBL/GenBank/DDBJ databases">
        <authorList>
            <person name="Martinez-Hernandez J."/>
        </authorList>
    </citation>
    <scope>NUCLEOTIDE SEQUENCE [LARGE SCALE GENOMIC DNA]</scope>
</reference>
<evidence type="ECO:0000313" key="1">
    <source>
        <dbReference type="EMBL" id="CAL0326693.1"/>
    </source>
</evidence>
<organism evidence="1 2">
    <name type="scientific">Lupinus luteus</name>
    <name type="common">European yellow lupine</name>
    <dbReference type="NCBI Taxonomy" id="3873"/>
    <lineage>
        <taxon>Eukaryota</taxon>
        <taxon>Viridiplantae</taxon>
        <taxon>Streptophyta</taxon>
        <taxon>Embryophyta</taxon>
        <taxon>Tracheophyta</taxon>
        <taxon>Spermatophyta</taxon>
        <taxon>Magnoliopsida</taxon>
        <taxon>eudicotyledons</taxon>
        <taxon>Gunneridae</taxon>
        <taxon>Pentapetalae</taxon>
        <taxon>rosids</taxon>
        <taxon>fabids</taxon>
        <taxon>Fabales</taxon>
        <taxon>Fabaceae</taxon>
        <taxon>Papilionoideae</taxon>
        <taxon>50 kb inversion clade</taxon>
        <taxon>genistoids sensu lato</taxon>
        <taxon>core genistoids</taxon>
        <taxon>Genisteae</taxon>
        <taxon>Lupinus</taxon>
    </lineage>
</organism>
<dbReference type="PANTHER" id="PTHR33564:SF8">
    <property type="entry name" value="TRANSMEMBRANE PROTEIN"/>
    <property type="match status" value="1"/>
</dbReference>
<accession>A0AAV1XYR4</accession>
<dbReference type="AlphaFoldDB" id="A0AAV1XYR4"/>
<dbReference type="PANTHER" id="PTHR33564">
    <property type="entry name" value="TRANSMEMBRANE PROTEIN"/>
    <property type="match status" value="1"/>
</dbReference>
<proteinExistence type="predicted"/>
<name>A0AAV1XYR4_LUPLU</name>
<keyword evidence="2" id="KW-1185">Reference proteome</keyword>
<gene>
    <name evidence="1" type="ORF">LLUT_LOCUS27753</name>
</gene>
<dbReference type="Proteomes" id="UP001497480">
    <property type="component" value="Unassembled WGS sequence"/>
</dbReference>